<name>A0A6H9FYA8_MICAE</name>
<dbReference type="InterPro" id="IPR011008">
    <property type="entry name" value="Dimeric_a/b-barrel"/>
</dbReference>
<dbReference type="Gene3D" id="3.30.70.100">
    <property type="match status" value="1"/>
</dbReference>
<proteinExistence type="predicted"/>
<reference evidence="1 2" key="1">
    <citation type="submission" date="2019-02" db="EMBL/GenBank/DDBJ databases">
        <title>Draft genome sequence of Arthrospira platensis NIES-3787.</title>
        <authorList>
            <person name="Yamaguchi H."/>
            <person name="Suzuki S."/>
            <person name="Kawachi M."/>
        </authorList>
    </citation>
    <scope>NUCLEOTIDE SEQUENCE [LARGE SCALE GENOMIC DNA]</scope>
    <source>
        <strain evidence="1 2">NIES-3787</strain>
    </source>
</reference>
<evidence type="ECO:0008006" key="3">
    <source>
        <dbReference type="Google" id="ProtNLM"/>
    </source>
</evidence>
<sequence length="107" mass="11983">MDNTIIELVIFKAKAGVSQSSLMAAVKKTNPILQKMDGFLSRELSVTETGDKWADIVHWRNITSAKKASQSFMNEPDCQEFISLIDETTMTFLHLSSRFTINGSLLL</sequence>
<dbReference type="AlphaFoldDB" id="A0A6H9FYA8"/>
<dbReference type="EMBL" id="BJCH01000089">
    <property type="protein sequence ID" value="GCL48178.1"/>
    <property type="molecule type" value="Genomic_DNA"/>
</dbReference>
<dbReference type="SUPFAM" id="SSF54909">
    <property type="entry name" value="Dimeric alpha+beta barrel"/>
    <property type="match status" value="1"/>
</dbReference>
<protein>
    <recommendedName>
        <fullName evidence="3">ABM domain-containing protein</fullName>
    </recommendedName>
</protein>
<accession>A0A6H9FYA8</accession>
<organism evidence="1 2">
    <name type="scientific">Microcystis aeruginosa NIES-3787</name>
    <dbReference type="NCBI Taxonomy" id="2517782"/>
    <lineage>
        <taxon>Bacteria</taxon>
        <taxon>Bacillati</taxon>
        <taxon>Cyanobacteriota</taxon>
        <taxon>Cyanophyceae</taxon>
        <taxon>Oscillatoriophycideae</taxon>
        <taxon>Chroococcales</taxon>
        <taxon>Microcystaceae</taxon>
        <taxon>Microcystis</taxon>
    </lineage>
</organism>
<comment type="caution">
    <text evidence="1">The sequence shown here is derived from an EMBL/GenBank/DDBJ whole genome shotgun (WGS) entry which is preliminary data.</text>
</comment>
<dbReference type="Proteomes" id="UP000438874">
    <property type="component" value="Unassembled WGS sequence"/>
</dbReference>
<evidence type="ECO:0000313" key="1">
    <source>
        <dbReference type="EMBL" id="GCL48178.1"/>
    </source>
</evidence>
<gene>
    <name evidence="1" type="ORF">NIES3787_38930</name>
</gene>
<dbReference type="RefSeq" id="WP_159250597.1">
    <property type="nucleotide sequence ID" value="NZ_BJCH01000089.1"/>
</dbReference>
<evidence type="ECO:0000313" key="2">
    <source>
        <dbReference type="Proteomes" id="UP000438874"/>
    </source>
</evidence>